<evidence type="ECO:0000313" key="12">
    <source>
        <dbReference type="Proteomes" id="UP000663845"/>
    </source>
</evidence>
<feature type="transmembrane region" description="Helical" evidence="8">
    <location>
        <begin position="16"/>
        <end position="40"/>
    </location>
</feature>
<evidence type="ECO:0000313" key="10">
    <source>
        <dbReference type="EMBL" id="CAF0952882.1"/>
    </source>
</evidence>
<dbReference type="InterPro" id="IPR017452">
    <property type="entry name" value="GPCR_Rhodpsn_7TM"/>
</dbReference>
<feature type="domain" description="G-protein coupled receptors family 1 profile" evidence="9">
    <location>
        <begin position="31"/>
        <end position="288"/>
    </location>
</feature>
<dbReference type="Proteomes" id="UP000663845">
    <property type="component" value="Unassembled WGS sequence"/>
</dbReference>
<dbReference type="PROSITE" id="PS50262">
    <property type="entry name" value="G_PROTEIN_RECEP_F1_2"/>
    <property type="match status" value="1"/>
</dbReference>
<evidence type="ECO:0000259" key="9">
    <source>
        <dbReference type="PROSITE" id="PS50262"/>
    </source>
</evidence>
<feature type="transmembrane region" description="Helical" evidence="8">
    <location>
        <begin position="52"/>
        <end position="74"/>
    </location>
</feature>
<dbReference type="Proteomes" id="UP000663844">
    <property type="component" value="Unassembled WGS sequence"/>
</dbReference>
<dbReference type="EMBL" id="CAJOAZ010003373">
    <property type="protein sequence ID" value="CAF4003473.1"/>
    <property type="molecule type" value="Genomic_DNA"/>
</dbReference>
<comment type="caution">
    <text evidence="10">The sequence shown here is derived from an EMBL/GenBank/DDBJ whole genome shotgun (WGS) entry which is preliminary data.</text>
</comment>
<dbReference type="EMBL" id="CAJNOG010000107">
    <property type="protein sequence ID" value="CAF0952882.1"/>
    <property type="molecule type" value="Genomic_DNA"/>
</dbReference>
<keyword evidence="3 8" id="KW-1133">Transmembrane helix</keyword>
<evidence type="ECO:0000256" key="3">
    <source>
        <dbReference type="ARBA" id="ARBA00022989"/>
    </source>
</evidence>
<keyword evidence="4" id="KW-0297">G-protein coupled receptor</keyword>
<dbReference type="Pfam" id="PF00001">
    <property type="entry name" value="7tm_1"/>
    <property type="match status" value="1"/>
</dbReference>
<evidence type="ECO:0000256" key="4">
    <source>
        <dbReference type="ARBA" id="ARBA00023040"/>
    </source>
</evidence>
<dbReference type="GO" id="GO:0005886">
    <property type="term" value="C:plasma membrane"/>
    <property type="evidence" value="ECO:0007669"/>
    <property type="project" value="TreeGrafter"/>
</dbReference>
<evidence type="ECO:0000256" key="2">
    <source>
        <dbReference type="ARBA" id="ARBA00022692"/>
    </source>
</evidence>
<dbReference type="PANTHER" id="PTHR24243:SF208">
    <property type="entry name" value="PYROKININ-1 RECEPTOR"/>
    <property type="match status" value="1"/>
</dbReference>
<dbReference type="Gene3D" id="1.20.1070.10">
    <property type="entry name" value="Rhodopsin 7-helix transmembrane proteins"/>
    <property type="match status" value="1"/>
</dbReference>
<comment type="subcellular location">
    <subcellularLocation>
        <location evidence="1">Membrane</location>
        <topology evidence="1">Multi-pass membrane protein</topology>
    </subcellularLocation>
</comment>
<keyword evidence="5 8" id="KW-0472">Membrane</keyword>
<gene>
    <name evidence="10" type="ORF">JYZ213_LOCUS13402</name>
    <name evidence="11" type="ORF">OXD698_LOCUS29663</name>
</gene>
<feature type="transmembrane region" description="Helical" evidence="8">
    <location>
        <begin position="262"/>
        <end position="279"/>
    </location>
</feature>
<keyword evidence="7" id="KW-0807">Transducer</keyword>
<evidence type="ECO:0000256" key="7">
    <source>
        <dbReference type="ARBA" id="ARBA00023224"/>
    </source>
</evidence>
<reference evidence="10" key="1">
    <citation type="submission" date="2021-02" db="EMBL/GenBank/DDBJ databases">
        <authorList>
            <person name="Nowell W R."/>
        </authorList>
    </citation>
    <scope>NUCLEOTIDE SEQUENCE</scope>
</reference>
<feature type="transmembrane region" description="Helical" evidence="8">
    <location>
        <begin position="226"/>
        <end position="250"/>
    </location>
</feature>
<dbReference type="SUPFAM" id="SSF81321">
    <property type="entry name" value="Family A G protein-coupled receptor-like"/>
    <property type="match status" value="1"/>
</dbReference>
<accession>A0A814DGZ3</accession>
<evidence type="ECO:0000256" key="6">
    <source>
        <dbReference type="ARBA" id="ARBA00023170"/>
    </source>
</evidence>
<name>A0A814DGZ3_9BILA</name>
<dbReference type="AlphaFoldDB" id="A0A814DGZ3"/>
<feature type="transmembrane region" description="Helical" evidence="8">
    <location>
        <begin position="94"/>
        <end position="113"/>
    </location>
</feature>
<dbReference type="PANTHER" id="PTHR24243">
    <property type="entry name" value="G-PROTEIN COUPLED RECEPTOR"/>
    <property type="match status" value="1"/>
</dbReference>
<dbReference type="GO" id="GO:0004930">
    <property type="term" value="F:G protein-coupled receptor activity"/>
    <property type="evidence" value="ECO:0007669"/>
    <property type="project" value="UniProtKB-KW"/>
</dbReference>
<protein>
    <recommendedName>
        <fullName evidence="9">G-protein coupled receptors family 1 profile domain-containing protein</fullName>
    </recommendedName>
</protein>
<evidence type="ECO:0000313" key="11">
    <source>
        <dbReference type="EMBL" id="CAF4003473.1"/>
    </source>
</evidence>
<evidence type="ECO:0000256" key="1">
    <source>
        <dbReference type="ARBA" id="ARBA00004141"/>
    </source>
</evidence>
<keyword evidence="6" id="KW-0675">Receptor</keyword>
<evidence type="ECO:0000256" key="5">
    <source>
        <dbReference type="ARBA" id="ARBA00023136"/>
    </source>
</evidence>
<sequence>MASSFIASLGVVKKEIVIYFVIPMFIMSIIGGCLSLIVFLSLKTFRQSSCAFYLTIKSAYDVGLTIESMLPFFMRWGFGMDWGLPSLFFCKTRNSMATVFSLGSMTCLCLAVIDQYFSTSSRIHWQKWCNIKLAHRLTAIFTIIWILQGIPYVVFYNHIISPTTNTTACQITNEKFSEYLVYGYYFTISNLLPIISIIFGSMAYHNARHLTHRTVPVVRRELDKQLTGMVLVEVLINFCTVLPFSIVYMLSNITAASSDPVFQAKISFASSITLMFSYLGRASPFYTYICVSQRFRQQLNFHLYDLYLNKYSKKYHHLYNNIVFSESNQIIP</sequence>
<dbReference type="InterPro" id="IPR000276">
    <property type="entry name" value="GPCR_Rhodpsn"/>
</dbReference>
<feature type="transmembrane region" description="Helical" evidence="8">
    <location>
        <begin position="182"/>
        <end position="205"/>
    </location>
</feature>
<organism evidence="10 12">
    <name type="scientific">Adineta steineri</name>
    <dbReference type="NCBI Taxonomy" id="433720"/>
    <lineage>
        <taxon>Eukaryota</taxon>
        <taxon>Metazoa</taxon>
        <taxon>Spiralia</taxon>
        <taxon>Gnathifera</taxon>
        <taxon>Rotifera</taxon>
        <taxon>Eurotatoria</taxon>
        <taxon>Bdelloidea</taxon>
        <taxon>Adinetida</taxon>
        <taxon>Adinetidae</taxon>
        <taxon>Adineta</taxon>
    </lineage>
</organism>
<evidence type="ECO:0000256" key="8">
    <source>
        <dbReference type="SAM" id="Phobius"/>
    </source>
</evidence>
<feature type="transmembrane region" description="Helical" evidence="8">
    <location>
        <begin position="133"/>
        <end position="155"/>
    </location>
</feature>
<keyword evidence="2 8" id="KW-0812">Transmembrane</keyword>
<proteinExistence type="predicted"/>